<dbReference type="Proteomes" id="UP001595859">
    <property type="component" value="Unassembled WGS sequence"/>
</dbReference>
<evidence type="ECO:0000313" key="2">
    <source>
        <dbReference type="Proteomes" id="UP001595859"/>
    </source>
</evidence>
<dbReference type="EMBL" id="JBHSIS010000006">
    <property type="protein sequence ID" value="MFC4854578.1"/>
    <property type="molecule type" value="Genomic_DNA"/>
</dbReference>
<sequence>MDSVLTDSLTVLCDSGLSDPRLFFTAVGEVHEELDRAGAGADFDAFRSALADRASRDGFAEAAERFTRYLEANGGTEIVRRLAEERVDDLVAEYERVLAETGDAAGPAAPGGGYDESVWTAFVAEYGASWNGEMETWDAFRTWFLYHAEERGVVAPATDFLDYAEGESDRAAFFARYGVVVEAADAASADGTAEEDPGAWQAFLAAYGQDWNGAEENWAGFTPYFLHYAEERGVQGLAAAFIENAPDDNDERVRYFASYGISVGEEAGDAAPAEHDEQVTAAEIAAAEQQFAQVADESDHVPDEHEEAVTEAFAELVNQMPEAANLTREQMRELLATIPPEHL</sequence>
<reference evidence="2" key="1">
    <citation type="journal article" date="2019" name="Int. J. Syst. Evol. Microbiol.">
        <title>The Global Catalogue of Microorganisms (GCM) 10K type strain sequencing project: providing services to taxonomists for standard genome sequencing and annotation.</title>
        <authorList>
            <consortium name="The Broad Institute Genomics Platform"/>
            <consortium name="The Broad Institute Genome Sequencing Center for Infectious Disease"/>
            <person name="Wu L."/>
            <person name="Ma J."/>
        </authorList>
    </citation>
    <scope>NUCLEOTIDE SEQUENCE [LARGE SCALE GENOMIC DNA]</scope>
    <source>
        <strain evidence="2">ZS-22-S1</strain>
    </source>
</reference>
<keyword evidence="2" id="KW-1185">Reference proteome</keyword>
<organism evidence="1 2">
    <name type="scientific">Actinophytocola glycyrrhizae</name>
    <dbReference type="NCBI Taxonomy" id="2044873"/>
    <lineage>
        <taxon>Bacteria</taxon>
        <taxon>Bacillati</taxon>
        <taxon>Actinomycetota</taxon>
        <taxon>Actinomycetes</taxon>
        <taxon>Pseudonocardiales</taxon>
        <taxon>Pseudonocardiaceae</taxon>
    </lineage>
</organism>
<protein>
    <recommendedName>
        <fullName evidence="3">DUF4375 domain-containing protein</fullName>
    </recommendedName>
</protein>
<proteinExistence type="predicted"/>
<gene>
    <name evidence="1" type="ORF">ACFPCV_13790</name>
</gene>
<evidence type="ECO:0000313" key="1">
    <source>
        <dbReference type="EMBL" id="MFC4854578.1"/>
    </source>
</evidence>
<name>A0ABV9S0Y4_9PSEU</name>
<evidence type="ECO:0008006" key="3">
    <source>
        <dbReference type="Google" id="ProtNLM"/>
    </source>
</evidence>
<accession>A0ABV9S0Y4</accession>
<comment type="caution">
    <text evidence="1">The sequence shown here is derived from an EMBL/GenBank/DDBJ whole genome shotgun (WGS) entry which is preliminary data.</text>
</comment>
<dbReference type="RefSeq" id="WP_378056510.1">
    <property type="nucleotide sequence ID" value="NZ_JBHSIS010000006.1"/>
</dbReference>